<dbReference type="RefSeq" id="XP_030547049.1">
    <property type="nucleotide sequence ID" value="XM_030691189.2"/>
</dbReference>
<dbReference type="Proteomes" id="UP000827889">
    <property type="component" value="Chromosome 1"/>
</dbReference>
<evidence type="ECO:0000256" key="1">
    <source>
        <dbReference type="ARBA" id="ARBA00004613"/>
    </source>
</evidence>
<organism evidence="8 9">
    <name type="scientific">Rhodamnia argentea</name>
    <dbReference type="NCBI Taxonomy" id="178133"/>
    <lineage>
        <taxon>Eukaryota</taxon>
        <taxon>Viridiplantae</taxon>
        <taxon>Streptophyta</taxon>
        <taxon>Embryophyta</taxon>
        <taxon>Tracheophyta</taxon>
        <taxon>Spermatophyta</taxon>
        <taxon>Magnoliopsida</taxon>
        <taxon>eudicotyledons</taxon>
        <taxon>Gunneridae</taxon>
        <taxon>Pentapetalae</taxon>
        <taxon>rosids</taxon>
        <taxon>malvids</taxon>
        <taxon>Myrtales</taxon>
        <taxon>Myrtaceae</taxon>
        <taxon>Myrtoideae</taxon>
        <taxon>Myrteae</taxon>
        <taxon>Australasian group</taxon>
        <taxon>Rhodamnia</taxon>
    </lineage>
</organism>
<dbReference type="KEGG" id="rarg:115752813"/>
<keyword evidence="4" id="KW-0372">Hormone</keyword>
<dbReference type="GO" id="GO:0009506">
    <property type="term" value="C:plasmodesma"/>
    <property type="evidence" value="ECO:0007669"/>
    <property type="project" value="TreeGrafter"/>
</dbReference>
<dbReference type="OrthoDB" id="1613518at2759"/>
<evidence type="ECO:0000313" key="8">
    <source>
        <dbReference type="Proteomes" id="UP000827889"/>
    </source>
</evidence>
<protein>
    <submittedName>
        <fullName evidence="9">Protein RALF-like 33</fullName>
    </submittedName>
</protein>
<dbReference type="Pfam" id="PF05498">
    <property type="entry name" value="RALF"/>
    <property type="match status" value="1"/>
</dbReference>
<keyword evidence="5 7" id="KW-0732">Signal</keyword>
<comment type="subcellular location">
    <subcellularLocation>
        <location evidence="1">Secreted</location>
    </subcellularLocation>
</comment>
<dbReference type="GO" id="GO:0005179">
    <property type="term" value="F:hormone activity"/>
    <property type="evidence" value="ECO:0007669"/>
    <property type="project" value="UniProtKB-KW"/>
</dbReference>
<comment type="similarity">
    <text evidence="2">Belongs to the plant rapid alkalinization factor (RALF) family.</text>
</comment>
<evidence type="ECO:0000256" key="3">
    <source>
        <dbReference type="ARBA" id="ARBA00022525"/>
    </source>
</evidence>
<dbReference type="PANTHER" id="PTHR33136:SF107">
    <property type="entry name" value="RAPID ALKALINIZATION FACTOR"/>
    <property type="match status" value="1"/>
</dbReference>
<gene>
    <name evidence="9" type="primary">LOC115752813</name>
</gene>
<accession>A0A8B8QIM8</accession>
<evidence type="ECO:0000256" key="7">
    <source>
        <dbReference type="SAM" id="SignalP"/>
    </source>
</evidence>
<feature type="signal peptide" evidence="7">
    <location>
        <begin position="1"/>
        <end position="31"/>
    </location>
</feature>
<evidence type="ECO:0000256" key="4">
    <source>
        <dbReference type="ARBA" id="ARBA00022702"/>
    </source>
</evidence>
<sequence>MANSFSPSPRPCLFLISAVVLASLLFSAVRGGGVGEHGRHHLGWAGGAGAARSRCEGSIAECLAAGGDGEGEFDLDSESNRRILATTSYISYGALQRNTVPCSRRGASYYNCQTGASSNPYSRGCSAITRCRS</sequence>
<keyword evidence="8" id="KW-1185">Reference proteome</keyword>
<dbReference type="PANTHER" id="PTHR33136">
    <property type="entry name" value="RAPID ALKALINIZATION FACTOR-LIKE"/>
    <property type="match status" value="1"/>
</dbReference>
<name>A0A8B8QIM8_9MYRT</name>
<dbReference type="AlphaFoldDB" id="A0A8B8QIM8"/>
<evidence type="ECO:0000256" key="5">
    <source>
        <dbReference type="ARBA" id="ARBA00022729"/>
    </source>
</evidence>
<proteinExistence type="inferred from homology"/>
<keyword evidence="6" id="KW-1015">Disulfide bond</keyword>
<dbReference type="GO" id="GO:0019722">
    <property type="term" value="P:calcium-mediated signaling"/>
    <property type="evidence" value="ECO:0007669"/>
    <property type="project" value="TreeGrafter"/>
</dbReference>
<keyword evidence="3" id="KW-0964">Secreted</keyword>
<dbReference type="GO" id="GO:0005576">
    <property type="term" value="C:extracellular region"/>
    <property type="evidence" value="ECO:0007669"/>
    <property type="project" value="UniProtKB-SubCell"/>
</dbReference>
<evidence type="ECO:0000256" key="6">
    <source>
        <dbReference type="ARBA" id="ARBA00023157"/>
    </source>
</evidence>
<reference evidence="8" key="1">
    <citation type="submission" date="2025-05" db="UniProtKB">
        <authorList>
            <consortium name="RefSeq"/>
        </authorList>
    </citation>
    <scope>NUCLEOTIDE SEQUENCE [LARGE SCALE GENOMIC DNA]</scope>
</reference>
<dbReference type="InterPro" id="IPR008801">
    <property type="entry name" value="RALF"/>
</dbReference>
<evidence type="ECO:0000256" key="2">
    <source>
        <dbReference type="ARBA" id="ARBA00009178"/>
    </source>
</evidence>
<feature type="chain" id="PRO_5044667029" evidence="7">
    <location>
        <begin position="32"/>
        <end position="133"/>
    </location>
</feature>
<dbReference type="GO" id="GO:0040008">
    <property type="term" value="P:regulation of growth"/>
    <property type="evidence" value="ECO:0007669"/>
    <property type="project" value="UniProtKB-ARBA"/>
</dbReference>
<evidence type="ECO:0000313" key="9">
    <source>
        <dbReference type="RefSeq" id="XP_030547049.1"/>
    </source>
</evidence>
<reference evidence="9" key="2">
    <citation type="submission" date="2025-08" db="UniProtKB">
        <authorList>
            <consortium name="RefSeq"/>
        </authorList>
    </citation>
    <scope>IDENTIFICATION</scope>
    <source>
        <tissue evidence="9">Leaf</tissue>
    </source>
</reference>
<dbReference type="GeneID" id="115752813"/>